<accession>A0ABD0KY92</accession>
<reference evidence="2 3" key="1">
    <citation type="journal article" date="2023" name="Sci. Data">
        <title>Genome assembly of the Korean intertidal mud-creeper Batillaria attramentaria.</title>
        <authorList>
            <person name="Patra A.K."/>
            <person name="Ho P.T."/>
            <person name="Jun S."/>
            <person name="Lee S.J."/>
            <person name="Kim Y."/>
            <person name="Won Y.J."/>
        </authorList>
    </citation>
    <scope>NUCLEOTIDE SEQUENCE [LARGE SCALE GENOMIC DNA]</scope>
    <source>
        <strain evidence="2">Wonlab-2016</strain>
    </source>
</reference>
<dbReference type="AlphaFoldDB" id="A0ABD0KY92"/>
<organism evidence="2 3">
    <name type="scientific">Batillaria attramentaria</name>
    <dbReference type="NCBI Taxonomy" id="370345"/>
    <lineage>
        <taxon>Eukaryota</taxon>
        <taxon>Metazoa</taxon>
        <taxon>Spiralia</taxon>
        <taxon>Lophotrochozoa</taxon>
        <taxon>Mollusca</taxon>
        <taxon>Gastropoda</taxon>
        <taxon>Caenogastropoda</taxon>
        <taxon>Sorbeoconcha</taxon>
        <taxon>Cerithioidea</taxon>
        <taxon>Batillariidae</taxon>
        <taxon>Batillaria</taxon>
    </lineage>
</organism>
<protein>
    <submittedName>
        <fullName evidence="2">Uncharacterized protein</fullName>
    </submittedName>
</protein>
<dbReference type="EMBL" id="JACVVK020000106">
    <property type="protein sequence ID" value="KAK7492139.1"/>
    <property type="molecule type" value="Genomic_DNA"/>
</dbReference>
<gene>
    <name evidence="2" type="ORF">BaRGS_00016613</name>
</gene>
<sequence>MAGPDCVAGNSSSSQSWQYDEPRTPIRDDLYAKPIFPADKDRKFGGLLRDTPSQSPAHPAPNTPPRNPALLVRYQTPMDHTGYVSGTSAYYAEPWGRADEEGQERVRQGARAAGHVTSDVRAARGHVATCDEKGGPLVTCSQDDNT</sequence>
<dbReference type="Proteomes" id="UP001519460">
    <property type="component" value="Unassembled WGS sequence"/>
</dbReference>
<evidence type="ECO:0000313" key="2">
    <source>
        <dbReference type="EMBL" id="KAK7492139.1"/>
    </source>
</evidence>
<evidence type="ECO:0000313" key="3">
    <source>
        <dbReference type="Proteomes" id="UP001519460"/>
    </source>
</evidence>
<name>A0ABD0KY92_9CAEN</name>
<feature type="compositionally biased region" description="Basic and acidic residues" evidence="1">
    <location>
        <begin position="20"/>
        <end position="31"/>
    </location>
</feature>
<feature type="compositionally biased region" description="Pro residues" evidence="1">
    <location>
        <begin position="58"/>
        <end position="67"/>
    </location>
</feature>
<proteinExistence type="predicted"/>
<evidence type="ECO:0000256" key="1">
    <source>
        <dbReference type="SAM" id="MobiDB-lite"/>
    </source>
</evidence>
<keyword evidence="3" id="KW-1185">Reference proteome</keyword>
<comment type="caution">
    <text evidence="2">The sequence shown here is derived from an EMBL/GenBank/DDBJ whole genome shotgun (WGS) entry which is preliminary data.</text>
</comment>
<feature type="compositionally biased region" description="Polar residues" evidence="1">
    <location>
        <begin position="9"/>
        <end position="18"/>
    </location>
</feature>
<feature type="region of interest" description="Disordered" evidence="1">
    <location>
        <begin position="1"/>
        <end position="69"/>
    </location>
</feature>